<feature type="transmembrane region" description="Helical" evidence="1">
    <location>
        <begin position="90"/>
        <end position="107"/>
    </location>
</feature>
<feature type="transmembrane region" description="Helical" evidence="1">
    <location>
        <begin position="141"/>
        <end position="162"/>
    </location>
</feature>
<dbReference type="AlphaFoldDB" id="A0A6C0KKH7"/>
<organism evidence="2">
    <name type="scientific">viral metagenome</name>
    <dbReference type="NCBI Taxonomy" id="1070528"/>
    <lineage>
        <taxon>unclassified sequences</taxon>
        <taxon>metagenomes</taxon>
        <taxon>organismal metagenomes</taxon>
    </lineage>
</organism>
<keyword evidence="1" id="KW-0472">Membrane</keyword>
<keyword evidence="1" id="KW-1133">Transmembrane helix</keyword>
<dbReference type="EMBL" id="MN740890">
    <property type="protein sequence ID" value="QHU16834.1"/>
    <property type="molecule type" value="Genomic_DNA"/>
</dbReference>
<proteinExistence type="predicted"/>
<sequence length="206" mass="23131">MELNIFTITYLFLRLAPFILVCFFSLSSIFNQDFKGLVYLIGLLVTIFILITVGNPIMKLLPELSVNGQENPICSNLITLGHTSLTSLPLGQAIFGYTFFYLLYLILKYQYVKSNIPTLVFFPFIIVFDIIWNITNNCMTIGPLLISLIIGGGMGALWAFMIDKTKMTNLQYFNKVSGNAECSRPAKNTFKCNVYKNGKLVSSNLG</sequence>
<evidence type="ECO:0000256" key="1">
    <source>
        <dbReference type="SAM" id="Phobius"/>
    </source>
</evidence>
<feature type="transmembrane region" description="Helical" evidence="1">
    <location>
        <begin position="6"/>
        <end position="30"/>
    </location>
</feature>
<feature type="transmembrane region" description="Helical" evidence="1">
    <location>
        <begin position="37"/>
        <end position="58"/>
    </location>
</feature>
<evidence type="ECO:0000313" key="2">
    <source>
        <dbReference type="EMBL" id="QHU16834.1"/>
    </source>
</evidence>
<name>A0A6C0KKH7_9ZZZZ</name>
<reference evidence="2" key="1">
    <citation type="journal article" date="2020" name="Nature">
        <title>Giant virus diversity and host interactions through global metagenomics.</title>
        <authorList>
            <person name="Schulz F."/>
            <person name="Roux S."/>
            <person name="Paez-Espino D."/>
            <person name="Jungbluth S."/>
            <person name="Walsh D.A."/>
            <person name="Denef V.J."/>
            <person name="McMahon K.D."/>
            <person name="Konstantinidis K.T."/>
            <person name="Eloe-Fadrosh E.A."/>
            <person name="Kyrpides N.C."/>
            <person name="Woyke T."/>
        </authorList>
    </citation>
    <scope>NUCLEOTIDE SEQUENCE</scope>
    <source>
        <strain evidence="2">GVMAG-S-3300012000-53</strain>
    </source>
</reference>
<accession>A0A6C0KKH7</accession>
<protein>
    <submittedName>
        <fullName evidence="2">Uncharacterized protein</fullName>
    </submittedName>
</protein>
<feature type="transmembrane region" description="Helical" evidence="1">
    <location>
        <begin position="119"/>
        <end position="135"/>
    </location>
</feature>
<keyword evidence="1" id="KW-0812">Transmembrane</keyword>